<dbReference type="Gene3D" id="2.70.150.10">
    <property type="entry name" value="Calcium-transporting ATPase, cytoplasmic transduction domain A"/>
    <property type="match status" value="1"/>
</dbReference>
<comment type="subcellular location">
    <subcellularLocation>
        <location evidence="1">Membrane</location>
        <topology evidence="1">Multi-pass membrane protein</topology>
    </subcellularLocation>
</comment>
<accession>A0ABR8D1X4</accession>
<feature type="domain" description="P-type ATPase A" evidence="3">
    <location>
        <begin position="212"/>
        <end position="296"/>
    </location>
</feature>
<organism evidence="4 5">
    <name type="scientific">Anabaena azotica FACHB-119</name>
    <dbReference type="NCBI Taxonomy" id="947527"/>
    <lineage>
        <taxon>Bacteria</taxon>
        <taxon>Bacillati</taxon>
        <taxon>Cyanobacteriota</taxon>
        <taxon>Cyanophyceae</taxon>
        <taxon>Nostocales</taxon>
        <taxon>Nostocaceae</taxon>
        <taxon>Anabaena</taxon>
        <taxon>Anabaena azotica</taxon>
    </lineage>
</organism>
<sequence length="664" mass="72323">MSYQIVHSTFGRYRIRIPQLAYDSDFARKLQVLVESLPFVTEVRINIQASSLIVNYQDNFCSQTVLEKIVSCIQTVDCVEISLKEPLPEGQDLIPEVNQWKDLGFPALSLTLAMLATPLELPALMVVLAIAGAATPWFNRAFDSVYNQRQPNIDLLDSAWMTMQTVQGQFIAPALKTVLVEMRRTLRGNTNQTREQQSLNVLNDLDQYVWIESEGEQHIHISNLQEGDRLLVKSGEMILADGVVVSGYGLVDTQNLTGNSTPVVCSEGKDVYASTVLLEGRLCILVKRTGLNTRAGLAAILNDLAPVHDTKIGAAQAEFVTNAILPTLALGGTIYLMTGSIGAAISPYQFDFGSGVPISLSTKVLQALTYAVLQGIYIRSGGILEALSQINAIVFDLNVLAIDAPETMEALAILQSQNIEIYVVADAPGSIAIDQAISLGINPHHVCAEAPLGQKINLIQGLLHQGKIVAFMADEEDEALYLAQAHVSISFAKTSQLPDKTTDVVILEDDLRGVTHAIAIAKRAMETIYENTATIVIPNLLMQIGGGMLIGVNPVYNVIVNNSTAFIAEFFNGSRPLFNKNFLPPLRSSSPKIALSQGKIVEYSSSNGKALKQSELAKRLGVSSQSLTSKRQKPEFSIWTQARDPEGIAWDFDPTSKSYRHALA</sequence>
<protein>
    <recommendedName>
        <fullName evidence="3">P-type ATPase A domain-containing protein</fullName>
    </recommendedName>
</protein>
<dbReference type="InterPro" id="IPR023214">
    <property type="entry name" value="HAD_sf"/>
</dbReference>
<keyword evidence="5" id="KW-1185">Reference proteome</keyword>
<dbReference type="SUPFAM" id="SSF56784">
    <property type="entry name" value="HAD-like"/>
    <property type="match status" value="1"/>
</dbReference>
<comment type="caution">
    <text evidence="4">The sequence shown here is derived from an EMBL/GenBank/DDBJ whole genome shotgun (WGS) entry which is preliminary data.</text>
</comment>
<evidence type="ECO:0000256" key="1">
    <source>
        <dbReference type="ARBA" id="ARBA00004141"/>
    </source>
</evidence>
<gene>
    <name evidence="4" type="ORF">H6G83_06410</name>
</gene>
<dbReference type="Pfam" id="PF19991">
    <property type="entry name" value="HMA_2"/>
    <property type="match status" value="1"/>
</dbReference>
<dbReference type="Pfam" id="PF00122">
    <property type="entry name" value="E1-E2_ATPase"/>
    <property type="match status" value="1"/>
</dbReference>
<dbReference type="InterPro" id="IPR059000">
    <property type="entry name" value="ATPase_P-type_domA"/>
</dbReference>
<evidence type="ECO:0000313" key="5">
    <source>
        <dbReference type="Proteomes" id="UP000661112"/>
    </source>
</evidence>
<comment type="similarity">
    <text evidence="2">Belongs to the cation transport ATPase (P-type) (TC 3.A.3) family. Type IB subfamily.</text>
</comment>
<dbReference type="InterPro" id="IPR008250">
    <property type="entry name" value="ATPase_P-typ_transduc_dom_A_sf"/>
</dbReference>
<evidence type="ECO:0000313" key="4">
    <source>
        <dbReference type="EMBL" id="MBD2500255.1"/>
    </source>
</evidence>
<dbReference type="Proteomes" id="UP000661112">
    <property type="component" value="Unassembled WGS sequence"/>
</dbReference>
<evidence type="ECO:0000256" key="2">
    <source>
        <dbReference type="ARBA" id="ARBA00006024"/>
    </source>
</evidence>
<dbReference type="InterPro" id="IPR036412">
    <property type="entry name" value="HAD-like_sf"/>
</dbReference>
<dbReference type="Gene3D" id="3.40.50.1000">
    <property type="entry name" value="HAD superfamily/HAD-like"/>
    <property type="match status" value="1"/>
</dbReference>
<dbReference type="InterPro" id="IPR051014">
    <property type="entry name" value="Cation_Transport_ATPase_IB"/>
</dbReference>
<dbReference type="EMBL" id="JACJSG010000007">
    <property type="protein sequence ID" value="MBD2500255.1"/>
    <property type="molecule type" value="Genomic_DNA"/>
</dbReference>
<dbReference type="PANTHER" id="PTHR48085">
    <property type="entry name" value="CADMIUM/ZINC-TRANSPORTING ATPASE HMA2-RELATED"/>
    <property type="match status" value="1"/>
</dbReference>
<name>A0ABR8D1X4_9NOST</name>
<evidence type="ECO:0000259" key="3">
    <source>
        <dbReference type="Pfam" id="PF00122"/>
    </source>
</evidence>
<dbReference type="RefSeq" id="WP_190468695.1">
    <property type="nucleotide sequence ID" value="NZ_JACJSG010000007.1"/>
</dbReference>
<dbReference type="PANTHER" id="PTHR48085:SF5">
    <property type="entry name" value="CADMIUM_ZINC-TRANSPORTING ATPASE HMA4-RELATED"/>
    <property type="match status" value="1"/>
</dbReference>
<reference evidence="4 5" key="1">
    <citation type="journal article" date="2020" name="ISME J.">
        <title>Comparative genomics reveals insights into cyanobacterial evolution and habitat adaptation.</title>
        <authorList>
            <person name="Chen M.Y."/>
            <person name="Teng W.K."/>
            <person name="Zhao L."/>
            <person name="Hu C.X."/>
            <person name="Zhou Y.K."/>
            <person name="Han B.P."/>
            <person name="Song L.R."/>
            <person name="Shu W.S."/>
        </authorList>
    </citation>
    <scope>NUCLEOTIDE SEQUENCE [LARGE SCALE GENOMIC DNA]</scope>
    <source>
        <strain evidence="4 5">FACHB-119</strain>
    </source>
</reference>
<proteinExistence type="inferred from homology"/>
<dbReference type="SUPFAM" id="SSF81653">
    <property type="entry name" value="Calcium ATPase, transduction domain A"/>
    <property type="match status" value="1"/>
</dbReference>